<dbReference type="Pfam" id="PF00702">
    <property type="entry name" value="Hydrolase"/>
    <property type="match status" value="1"/>
</dbReference>
<dbReference type="InterPro" id="IPR023214">
    <property type="entry name" value="HAD_sf"/>
</dbReference>
<evidence type="ECO:0000313" key="4">
    <source>
        <dbReference type="Proteomes" id="UP001216907"/>
    </source>
</evidence>
<dbReference type="SFLD" id="SFLDS00003">
    <property type="entry name" value="Haloacid_Dehalogenase"/>
    <property type="match status" value="1"/>
</dbReference>
<dbReference type="HAMAP" id="MF_01375">
    <property type="entry name" value="PhnX"/>
    <property type="match status" value="1"/>
</dbReference>
<dbReference type="RefSeq" id="WP_277861057.1">
    <property type="nucleotide sequence ID" value="NZ_JARRAG010000002.1"/>
</dbReference>
<keyword evidence="1" id="KW-0704">Schiff base</keyword>
<dbReference type="PANTHER" id="PTHR43434">
    <property type="entry name" value="PHOSPHOGLYCOLATE PHOSPHATASE"/>
    <property type="match status" value="1"/>
</dbReference>
<dbReference type="GO" id="GO:0050194">
    <property type="term" value="F:phosphonoacetaldehyde hydrolase activity"/>
    <property type="evidence" value="ECO:0007669"/>
    <property type="project" value="UniProtKB-EC"/>
</dbReference>
<sequence>MSARLAAVIFDWAGTTVDHGSRAPARVFVEIFARCGVAIDEGEARGPMGKAKRDHIASILALPRVAAAWRERRGAGPGEADVDRLYADFLPLQLASLAGYADVIPGVPEVVAECRRRGLRIGGTTGYTRPLMDVLEPIARDGGYRPDASVCADDVAQGRPAPWMLYRAAERLGVYPMAAVAAVDDTPVGVEAARNAGAWAVGVSRTGNGLGLSREEVDRLDPRERDRRLAVVKADLERAGAHFVVESVADLLPVLDEIDGRPAGGGGVSPRGRGDDAS</sequence>
<evidence type="ECO:0000256" key="1">
    <source>
        <dbReference type="ARBA" id="ARBA00023270"/>
    </source>
</evidence>
<dbReference type="Gene3D" id="1.10.150.240">
    <property type="entry name" value="Putative phosphatase, domain 2"/>
    <property type="match status" value="1"/>
</dbReference>
<evidence type="ECO:0000256" key="2">
    <source>
        <dbReference type="SAM" id="MobiDB-lite"/>
    </source>
</evidence>
<organism evidence="3 4">
    <name type="scientific">Paludisphaera mucosa</name>
    <dbReference type="NCBI Taxonomy" id="3030827"/>
    <lineage>
        <taxon>Bacteria</taxon>
        <taxon>Pseudomonadati</taxon>
        <taxon>Planctomycetota</taxon>
        <taxon>Planctomycetia</taxon>
        <taxon>Isosphaerales</taxon>
        <taxon>Isosphaeraceae</taxon>
        <taxon>Paludisphaera</taxon>
    </lineage>
</organism>
<dbReference type="InterPro" id="IPR006323">
    <property type="entry name" value="Phosphonoacetald_hydro"/>
</dbReference>
<name>A0ABT6FAT7_9BACT</name>
<protein>
    <submittedName>
        <fullName evidence="3">Phosphonoacetaldehyde hydrolase</fullName>
        <ecNumber evidence="3">3.11.1.1</ecNumber>
    </submittedName>
</protein>
<keyword evidence="3" id="KW-0378">Hydrolase</keyword>
<dbReference type="EMBL" id="JARRAG010000002">
    <property type="protein sequence ID" value="MDG3004703.1"/>
    <property type="molecule type" value="Genomic_DNA"/>
</dbReference>
<dbReference type="NCBIfam" id="TIGR01422">
    <property type="entry name" value="phosphonatase"/>
    <property type="match status" value="1"/>
</dbReference>
<dbReference type="Gene3D" id="3.40.50.1000">
    <property type="entry name" value="HAD superfamily/HAD-like"/>
    <property type="match status" value="1"/>
</dbReference>
<reference evidence="3 4" key="1">
    <citation type="submission" date="2023-03" db="EMBL/GenBank/DDBJ databases">
        <title>Paludisphaera mucosa sp. nov. a novel planctomycete from northern fen.</title>
        <authorList>
            <person name="Ivanova A."/>
        </authorList>
    </citation>
    <scope>NUCLEOTIDE SEQUENCE [LARGE SCALE GENOMIC DNA]</scope>
    <source>
        <strain evidence="3 4">Pla2</strain>
    </source>
</reference>
<dbReference type="InterPro" id="IPR036412">
    <property type="entry name" value="HAD-like_sf"/>
</dbReference>
<keyword evidence="4" id="KW-1185">Reference proteome</keyword>
<dbReference type="InterPro" id="IPR050155">
    <property type="entry name" value="HAD-like_hydrolase_sf"/>
</dbReference>
<feature type="region of interest" description="Disordered" evidence="2">
    <location>
        <begin position="259"/>
        <end position="278"/>
    </location>
</feature>
<dbReference type="SFLD" id="SFLDG01135">
    <property type="entry name" value="C1.5.6:_HAD__Beta-PGM__Phospha"/>
    <property type="match status" value="1"/>
</dbReference>
<dbReference type="SUPFAM" id="SSF56784">
    <property type="entry name" value="HAD-like"/>
    <property type="match status" value="1"/>
</dbReference>
<dbReference type="EC" id="3.11.1.1" evidence="3"/>
<comment type="caution">
    <text evidence="3">The sequence shown here is derived from an EMBL/GenBank/DDBJ whole genome shotgun (WGS) entry which is preliminary data.</text>
</comment>
<proteinExistence type="inferred from homology"/>
<dbReference type="NCBIfam" id="TIGR01509">
    <property type="entry name" value="HAD-SF-IA-v3"/>
    <property type="match status" value="1"/>
</dbReference>
<dbReference type="SFLD" id="SFLDG01129">
    <property type="entry name" value="C1.5:_HAD__Beta-PGM__Phosphata"/>
    <property type="match status" value="1"/>
</dbReference>
<gene>
    <name evidence="3" type="ORF">PZE19_13020</name>
</gene>
<dbReference type="InterPro" id="IPR023198">
    <property type="entry name" value="PGP-like_dom2"/>
</dbReference>
<dbReference type="Proteomes" id="UP001216907">
    <property type="component" value="Unassembled WGS sequence"/>
</dbReference>
<accession>A0ABT6FAT7</accession>
<evidence type="ECO:0000313" key="3">
    <source>
        <dbReference type="EMBL" id="MDG3004703.1"/>
    </source>
</evidence>
<dbReference type="PANTHER" id="PTHR43434:SF19">
    <property type="entry name" value="PHOSPHONOACETALDEHYDE HYDROLASE"/>
    <property type="match status" value="1"/>
</dbReference>
<dbReference type="InterPro" id="IPR006439">
    <property type="entry name" value="HAD-SF_hydro_IA"/>
</dbReference>